<feature type="region of interest" description="Disordered" evidence="1">
    <location>
        <begin position="1"/>
        <end position="20"/>
    </location>
</feature>
<sequence>MANPYYDNSDPGQRFQPGTTAEAGAVEAKFDAVQTAFDGVQADTDRSLKLPDEGTDQALTEGALERRNKVVGFDADGTLVLTTGFTWRGDWATTTAYAVNDVFRDPATKNLYVVRRKHTSAALADDLSAGRVALAISVAEIEAAKVAAIEAADNAAASEEGAAESEASARAAANFKGLWSSLSGPLSPPASVKHAGEFWELLTSLPDVAASEPGVSGDWTSKTVLAGEATGPIDMAGHPLTAAAFSAGRYDLASATATDTLDLAQQQVFRIDASVSRTLAFASAPGADRAMVIVVRLVGSAGAVTWPAGIVWSEGTAPVLRTSWTAVTLLWDGIDWRGFVSGGEDL</sequence>
<organism evidence="2 3">
    <name type="scientific">Bisbaumannia pacifica</name>
    <dbReference type="NCBI Taxonomy" id="77098"/>
    <lineage>
        <taxon>Bacteria</taxon>
        <taxon>Pseudomonadati</taxon>
        <taxon>Pseudomonadota</taxon>
        <taxon>Gammaproteobacteria</taxon>
        <taxon>Oceanospirillales</taxon>
        <taxon>Halomonadaceae</taxon>
        <taxon>Bisbaumannia</taxon>
    </lineage>
</organism>
<dbReference type="Proteomes" id="UP000651738">
    <property type="component" value="Unassembled WGS sequence"/>
</dbReference>
<evidence type="ECO:0000313" key="2">
    <source>
        <dbReference type="EMBL" id="MBH8578794.1"/>
    </source>
</evidence>
<evidence type="ECO:0000256" key="1">
    <source>
        <dbReference type="SAM" id="MobiDB-lite"/>
    </source>
</evidence>
<evidence type="ECO:0000313" key="3">
    <source>
        <dbReference type="Proteomes" id="UP000651738"/>
    </source>
</evidence>
<gene>
    <name evidence="2" type="ORF">I7V36_01695</name>
</gene>
<comment type="caution">
    <text evidence="2">The sequence shown here is derived from an EMBL/GenBank/DDBJ whole genome shotgun (WGS) entry which is preliminary data.</text>
</comment>
<reference evidence="2 3" key="1">
    <citation type="submission" date="2020-12" db="EMBL/GenBank/DDBJ databases">
        <title>Draft genome sequence of Halomonas pacifica strain CARE-V15.</title>
        <authorList>
            <person name="Vignesh N."/>
            <person name="Thabitha A."/>
            <person name="Saravanan R."/>
            <person name="Manigandan V."/>
        </authorList>
    </citation>
    <scope>NUCLEOTIDE SEQUENCE [LARGE SCALE GENOMIC DNA]</scope>
    <source>
        <strain evidence="2 3">CARE-V15</strain>
    </source>
</reference>
<dbReference type="EMBL" id="JAEDAF010000001">
    <property type="protein sequence ID" value="MBH8578794.1"/>
    <property type="molecule type" value="Genomic_DNA"/>
</dbReference>
<dbReference type="AlphaFoldDB" id="A0ABD4KWY1"/>
<protein>
    <submittedName>
        <fullName evidence="2">Uncharacterized protein</fullName>
    </submittedName>
</protein>
<name>A0ABD4KWY1_9GAMM</name>
<dbReference type="RefSeq" id="WP_198056816.1">
    <property type="nucleotide sequence ID" value="NZ_JAEDAF010000001.1"/>
</dbReference>
<proteinExistence type="predicted"/>
<accession>A0ABD4KWY1</accession>